<gene>
    <name evidence="8" type="ORF">DES36_103129</name>
</gene>
<dbReference type="Pfam" id="PF01740">
    <property type="entry name" value="STAS"/>
    <property type="match status" value="1"/>
</dbReference>
<dbReference type="PROSITE" id="PS50801">
    <property type="entry name" value="STAS"/>
    <property type="match status" value="1"/>
</dbReference>
<dbReference type="RefSeq" id="WP_113919796.1">
    <property type="nucleotide sequence ID" value="NZ_QNRX01000003.1"/>
</dbReference>
<dbReference type="GO" id="GO:0045152">
    <property type="term" value="F:antisigma factor binding"/>
    <property type="evidence" value="ECO:0007669"/>
    <property type="project" value="InterPro"/>
</dbReference>
<dbReference type="AlphaFoldDB" id="A0A366IC70"/>
<evidence type="ECO:0000256" key="3">
    <source>
        <dbReference type="ARBA" id="ARBA00020784"/>
    </source>
</evidence>
<evidence type="ECO:0000313" key="9">
    <source>
        <dbReference type="Proteomes" id="UP000253490"/>
    </source>
</evidence>
<keyword evidence="9" id="KW-1185">Reference proteome</keyword>
<dbReference type="SUPFAM" id="SSF52091">
    <property type="entry name" value="SpoIIaa-like"/>
    <property type="match status" value="1"/>
</dbReference>
<comment type="caution">
    <text evidence="8">The sequence shown here is derived from an EMBL/GenBank/DDBJ whole genome shotgun (WGS) entry which is preliminary data.</text>
</comment>
<evidence type="ECO:0000256" key="4">
    <source>
        <dbReference type="ARBA" id="ARBA00022553"/>
    </source>
</evidence>
<comment type="function">
    <text evidence="1">In the phosphorylated form it could act as an anti-anti-sigma factor that counteracts SpoIIAB and thus releases sigma f from inhibition.</text>
</comment>
<proteinExistence type="inferred from homology"/>
<dbReference type="NCBIfam" id="TIGR02886">
    <property type="entry name" value="spore_II_AA"/>
    <property type="match status" value="1"/>
</dbReference>
<dbReference type="InterPro" id="IPR036513">
    <property type="entry name" value="STAS_dom_sf"/>
</dbReference>
<keyword evidence="5" id="KW-0749">Sporulation</keyword>
<evidence type="ECO:0000256" key="6">
    <source>
        <dbReference type="RuleBase" id="RU003749"/>
    </source>
</evidence>
<accession>A0A366IC70</accession>
<dbReference type="Proteomes" id="UP000253490">
    <property type="component" value="Unassembled WGS sequence"/>
</dbReference>
<keyword evidence="4" id="KW-0597">Phosphoprotein</keyword>
<dbReference type="GO" id="GO:0043856">
    <property type="term" value="F:anti-sigma factor antagonist activity"/>
    <property type="evidence" value="ECO:0007669"/>
    <property type="project" value="InterPro"/>
</dbReference>
<protein>
    <recommendedName>
        <fullName evidence="3 6">Anti-sigma F factor antagonist</fullName>
    </recommendedName>
    <alternativeName>
        <fullName evidence="6">Stage II sporulation protein</fullName>
    </alternativeName>
</protein>
<dbReference type="InterPro" id="IPR002645">
    <property type="entry name" value="STAS_dom"/>
</dbReference>
<reference evidence="8 9" key="1">
    <citation type="submission" date="2018-06" db="EMBL/GenBank/DDBJ databases">
        <title>Genomic Encyclopedia of Type Strains, Phase IV (KMG-IV): sequencing the most valuable type-strain genomes for metagenomic binning, comparative biology and taxonomic classification.</title>
        <authorList>
            <person name="Goeker M."/>
        </authorList>
    </citation>
    <scope>NUCLEOTIDE SEQUENCE [LARGE SCALE GENOMIC DNA]</scope>
    <source>
        <strain evidence="8 9">DSM 22112</strain>
    </source>
</reference>
<evidence type="ECO:0000256" key="1">
    <source>
        <dbReference type="ARBA" id="ARBA00001976"/>
    </source>
</evidence>
<dbReference type="GO" id="GO:0030435">
    <property type="term" value="P:sporulation resulting in formation of a cellular spore"/>
    <property type="evidence" value="ECO:0007669"/>
    <property type="project" value="UniProtKB-KW"/>
</dbReference>
<organism evidence="8 9">
    <name type="scientific">Alkalibaculum bacchi</name>
    <dbReference type="NCBI Taxonomy" id="645887"/>
    <lineage>
        <taxon>Bacteria</taxon>
        <taxon>Bacillati</taxon>
        <taxon>Bacillota</taxon>
        <taxon>Clostridia</taxon>
        <taxon>Eubacteriales</taxon>
        <taxon>Eubacteriaceae</taxon>
        <taxon>Alkalibaculum</taxon>
    </lineage>
</organism>
<dbReference type="Gene3D" id="3.30.750.24">
    <property type="entry name" value="STAS domain"/>
    <property type="match status" value="1"/>
</dbReference>
<evidence type="ECO:0000259" key="7">
    <source>
        <dbReference type="PROSITE" id="PS50801"/>
    </source>
</evidence>
<evidence type="ECO:0000313" key="8">
    <source>
        <dbReference type="EMBL" id="RBP68367.1"/>
    </source>
</evidence>
<sequence length="117" mass="13438">MELKTKIIEDSLYVKIVGELDHHTSEDIRNQVDSLLTSNNLKNLIFDLSQMNFMDSSGVGMFMGRYKKIKSKNGIPIMINIHNSNRRLLQMSGLFNIYNEYANLNKALIAIRGEDDE</sequence>
<dbReference type="PANTHER" id="PTHR33495">
    <property type="entry name" value="ANTI-SIGMA FACTOR ANTAGONIST TM_1081-RELATED-RELATED"/>
    <property type="match status" value="1"/>
</dbReference>
<feature type="domain" description="STAS" evidence="7">
    <location>
        <begin position="1"/>
        <end position="111"/>
    </location>
</feature>
<dbReference type="InterPro" id="IPR014237">
    <property type="entry name" value="Anti-sigma_F_ant"/>
</dbReference>
<dbReference type="OrthoDB" id="9796601at2"/>
<dbReference type="InterPro" id="IPR003658">
    <property type="entry name" value="Anti-sigma_ant"/>
</dbReference>
<dbReference type="CDD" id="cd07043">
    <property type="entry name" value="STAS_anti-anti-sigma_factors"/>
    <property type="match status" value="1"/>
</dbReference>
<evidence type="ECO:0000256" key="5">
    <source>
        <dbReference type="ARBA" id="ARBA00022969"/>
    </source>
</evidence>
<dbReference type="PANTHER" id="PTHR33495:SF2">
    <property type="entry name" value="ANTI-SIGMA FACTOR ANTAGONIST TM_1081-RELATED"/>
    <property type="match status" value="1"/>
</dbReference>
<dbReference type="NCBIfam" id="TIGR00377">
    <property type="entry name" value="ant_ant_sig"/>
    <property type="match status" value="1"/>
</dbReference>
<comment type="similarity">
    <text evidence="2 6">Belongs to the anti-sigma-factor antagonist family.</text>
</comment>
<evidence type="ECO:0000256" key="2">
    <source>
        <dbReference type="ARBA" id="ARBA00009013"/>
    </source>
</evidence>
<name>A0A366IC70_9FIRM</name>
<dbReference type="EMBL" id="QNRX01000003">
    <property type="protein sequence ID" value="RBP68367.1"/>
    <property type="molecule type" value="Genomic_DNA"/>
</dbReference>